<feature type="region of interest" description="Disordered" evidence="1">
    <location>
        <begin position="109"/>
        <end position="133"/>
    </location>
</feature>
<evidence type="ECO:0000256" key="1">
    <source>
        <dbReference type="SAM" id="MobiDB-lite"/>
    </source>
</evidence>
<evidence type="ECO:0000313" key="4">
    <source>
        <dbReference type="Proteomes" id="UP001381174"/>
    </source>
</evidence>
<accession>A0ABU8JCZ5</accession>
<organism evidence="3 4">
    <name type="scientific">Fulvimonas yonginensis</name>
    <dbReference type="NCBI Taxonomy" id="1495200"/>
    <lineage>
        <taxon>Bacteria</taxon>
        <taxon>Pseudomonadati</taxon>
        <taxon>Pseudomonadota</taxon>
        <taxon>Gammaproteobacteria</taxon>
        <taxon>Lysobacterales</taxon>
        <taxon>Rhodanobacteraceae</taxon>
        <taxon>Fulvimonas</taxon>
    </lineage>
</organism>
<feature type="signal peptide" evidence="2">
    <location>
        <begin position="1"/>
        <end position="17"/>
    </location>
</feature>
<keyword evidence="4" id="KW-1185">Reference proteome</keyword>
<protein>
    <submittedName>
        <fullName evidence="3">Uncharacterized protein</fullName>
    </submittedName>
</protein>
<evidence type="ECO:0000256" key="2">
    <source>
        <dbReference type="SAM" id="SignalP"/>
    </source>
</evidence>
<dbReference type="Proteomes" id="UP001381174">
    <property type="component" value="Unassembled WGS sequence"/>
</dbReference>
<evidence type="ECO:0000313" key="3">
    <source>
        <dbReference type="EMBL" id="MEI7037053.1"/>
    </source>
</evidence>
<gene>
    <name evidence="3" type="ORF">WAT24_09835</name>
</gene>
<feature type="compositionally biased region" description="Polar residues" evidence="1">
    <location>
        <begin position="122"/>
        <end position="133"/>
    </location>
</feature>
<feature type="chain" id="PRO_5045806728" evidence="2">
    <location>
        <begin position="18"/>
        <end position="133"/>
    </location>
</feature>
<reference evidence="3 4" key="1">
    <citation type="journal article" date="2014" name="Int. J. Syst. Evol. Microbiol.">
        <title>Fulvimonas yonginensis sp. nov., isolated from greenhouse soil, and emended description of the genus Fulvimonas.</title>
        <authorList>
            <person name="Ahn J.H."/>
            <person name="Kim S.J."/>
            <person name="Weon H.Y."/>
            <person name="Hong S.B."/>
            <person name="Seok S.J."/>
            <person name="Kwon S.W."/>
        </authorList>
    </citation>
    <scope>NUCLEOTIDE SEQUENCE [LARGE SCALE GENOMIC DNA]</scope>
    <source>
        <strain evidence="3 4">KACC 16952</strain>
    </source>
</reference>
<dbReference type="RefSeq" id="WP_336807679.1">
    <property type="nucleotide sequence ID" value="NZ_JBBBNY010000006.1"/>
</dbReference>
<dbReference type="EMBL" id="JBBBNY010000006">
    <property type="protein sequence ID" value="MEI7037053.1"/>
    <property type="molecule type" value="Genomic_DNA"/>
</dbReference>
<keyword evidence="2" id="KW-0732">Signal</keyword>
<comment type="caution">
    <text evidence="3">The sequence shown here is derived from an EMBL/GenBank/DDBJ whole genome shotgun (WGS) entry which is preliminary data.</text>
</comment>
<name>A0ABU8JCZ5_9GAMM</name>
<sequence>MPWLFALAAGVPAVACAWQSTPPRPVSPPPVVVVQPPANARFQQTLREQQVSDQLRKNQLEEQLRQNQAATIRRPYATDTLQAVRLQQQDQAQRELYRARQQDLLDRYQSAVAPPVVHSSDAPASTGSTRGSP</sequence>
<proteinExistence type="predicted"/>